<proteinExistence type="predicted"/>
<organism evidence="1 2">
    <name type="scientific">Symbiodinium microadriaticum</name>
    <name type="common">Dinoflagellate</name>
    <name type="synonym">Zooxanthella microadriatica</name>
    <dbReference type="NCBI Taxonomy" id="2951"/>
    <lineage>
        <taxon>Eukaryota</taxon>
        <taxon>Sar</taxon>
        <taxon>Alveolata</taxon>
        <taxon>Dinophyceae</taxon>
        <taxon>Suessiales</taxon>
        <taxon>Symbiodiniaceae</taxon>
        <taxon>Symbiodinium</taxon>
    </lineage>
</organism>
<evidence type="ECO:0000313" key="2">
    <source>
        <dbReference type="Proteomes" id="UP000186817"/>
    </source>
</evidence>
<evidence type="ECO:0000313" key="1">
    <source>
        <dbReference type="EMBL" id="OLQ14754.1"/>
    </source>
</evidence>
<dbReference type="EMBL" id="LSRX01000011">
    <property type="protein sequence ID" value="OLQ14754.1"/>
    <property type="molecule type" value="Genomic_DNA"/>
</dbReference>
<name>A0A1Q9F4Y0_SYMMI</name>
<gene>
    <name evidence="1" type="ORF">AK812_SmicGene1063</name>
</gene>
<keyword evidence="2" id="KW-1185">Reference proteome</keyword>
<comment type="caution">
    <text evidence="1">The sequence shown here is derived from an EMBL/GenBank/DDBJ whole genome shotgun (WGS) entry which is preliminary data.</text>
</comment>
<dbReference type="Proteomes" id="UP000186817">
    <property type="component" value="Unassembled WGS sequence"/>
</dbReference>
<protein>
    <submittedName>
        <fullName evidence="1">Uncharacterized protein</fullName>
    </submittedName>
</protein>
<accession>A0A1Q9F4Y0</accession>
<sequence>MLLSSLVEYPGIEVCRFPLCENYMDVLVWWTVPAPKPHPWDSEVIDSEEDRDLLRARLQQVDGTGVQVSMGKDVLGVAGCILLSHGYDLFRGLCQMESLTEGKDYTDLKTTDTPPQILVKQDLFAALLCRAWARRAAVSKVRPLLQDSLACPFAESRIELRSDADISNHYYELMLGRGPKDQCPLAEKYLQGVARDMRLSEQPYFQSVLAGRCDPNDSILSILKMLDVPDALVPLDVRQELALGVACKVLELIQVTGLDL</sequence>
<reference evidence="1 2" key="1">
    <citation type="submission" date="2016-02" db="EMBL/GenBank/DDBJ databases">
        <title>Genome analysis of coral dinoflagellate symbionts highlights evolutionary adaptations to a symbiotic lifestyle.</title>
        <authorList>
            <person name="Aranda M."/>
            <person name="Li Y."/>
            <person name="Liew Y.J."/>
            <person name="Baumgarten S."/>
            <person name="Simakov O."/>
            <person name="Wilson M."/>
            <person name="Piel J."/>
            <person name="Ashoor H."/>
            <person name="Bougouffa S."/>
            <person name="Bajic V.B."/>
            <person name="Ryu T."/>
            <person name="Ravasi T."/>
            <person name="Bayer T."/>
            <person name="Micklem G."/>
            <person name="Kim H."/>
            <person name="Bhak J."/>
            <person name="Lajeunesse T.C."/>
            <person name="Voolstra C.R."/>
        </authorList>
    </citation>
    <scope>NUCLEOTIDE SEQUENCE [LARGE SCALE GENOMIC DNA]</scope>
    <source>
        <strain evidence="1 2">CCMP2467</strain>
    </source>
</reference>
<dbReference type="OrthoDB" id="413053at2759"/>
<dbReference type="AlphaFoldDB" id="A0A1Q9F4Y0"/>